<feature type="compositionally biased region" description="Basic and acidic residues" evidence="1">
    <location>
        <begin position="110"/>
        <end position="124"/>
    </location>
</feature>
<name>A0A660HNV6_ZIZJU</name>
<dbReference type="EMBL" id="CP025121">
    <property type="protein sequence ID" value="AYJ01476.1"/>
    <property type="molecule type" value="Genomic_DNA"/>
</dbReference>
<evidence type="ECO:0000256" key="1">
    <source>
        <dbReference type="SAM" id="MobiDB-lite"/>
    </source>
</evidence>
<evidence type="ECO:0000313" key="3">
    <source>
        <dbReference type="Proteomes" id="UP000272462"/>
    </source>
</evidence>
<gene>
    <name evidence="2" type="ORF">CWO85_03160</name>
</gene>
<dbReference type="AlphaFoldDB" id="A0A660HNV6"/>
<proteinExistence type="predicted"/>
<dbReference type="KEGG" id="pzi:CWO85_03160"/>
<feature type="compositionally biased region" description="Polar residues" evidence="1">
    <location>
        <begin position="143"/>
        <end position="155"/>
    </location>
</feature>
<dbReference type="Proteomes" id="UP000272462">
    <property type="component" value="Chromosome"/>
</dbReference>
<dbReference type="RefSeq" id="WP_121464174.1">
    <property type="nucleotide sequence ID" value="NZ_CP025121.1"/>
</dbReference>
<feature type="compositionally biased region" description="Basic and acidic residues" evidence="1">
    <location>
        <begin position="133"/>
        <end position="142"/>
    </location>
</feature>
<sequence length="155" mass="17246">MQGQTTKLTDLNTTVSGQTEKIKKIDELKTKVEGQDTKSDLLKEDTKLQISKLDYIITAINNGMEAAEQKTNNALEAIDEEQKKQDTAIEEHNKHLGQIDIKITGIKSEQEGQAKEIKDNKETAATETAKLGEVVKDNKETADANTAQQAKHNRR</sequence>
<keyword evidence="3" id="KW-1185">Reference proteome</keyword>
<feature type="region of interest" description="Disordered" evidence="1">
    <location>
        <begin position="110"/>
        <end position="155"/>
    </location>
</feature>
<protein>
    <submittedName>
        <fullName evidence="2">Uncharacterized protein</fullName>
    </submittedName>
</protein>
<organism evidence="2 3">
    <name type="scientific">Ziziphus jujuba witches'-broom phytoplasma</name>
    <dbReference type="NCBI Taxonomy" id="135727"/>
    <lineage>
        <taxon>Bacteria</taxon>
        <taxon>Bacillati</taxon>
        <taxon>Mycoplasmatota</taxon>
        <taxon>Mollicutes</taxon>
        <taxon>Acholeplasmatales</taxon>
        <taxon>Acholeplasmataceae</taxon>
        <taxon>Candidatus Phytoplasma</taxon>
        <taxon>16SrV (Elm yellows group)</taxon>
    </lineage>
</organism>
<evidence type="ECO:0000313" key="2">
    <source>
        <dbReference type="EMBL" id="AYJ01476.1"/>
    </source>
</evidence>
<reference evidence="2 3" key="1">
    <citation type="journal article" date="2018" name="BMC Genomics">
        <title>Comparative genome analysis of jujube witches'-broom Phytoplasma, an obligate pathogen that causes jujube witches'-broom disease.</title>
        <authorList>
            <person name="Wang J."/>
            <person name="Song L."/>
            <person name="Jiao Q."/>
            <person name="Yang S."/>
            <person name="Gao R."/>
            <person name="Lu X."/>
            <person name="Zhou G."/>
        </authorList>
    </citation>
    <scope>NUCLEOTIDE SEQUENCE [LARGE SCALE GENOMIC DNA]</scope>
    <source>
        <strain evidence="2">Jwb-nky</strain>
    </source>
</reference>
<accession>A0A660HNV6</accession>